<feature type="region of interest" description="Disordered" evidence="1">
    <location>
        <begin position="62"/>
        <end position="117"/>
    </location>
</feature>
<dbReference type="Proteomes" id="UP000245812">
    <property type="component" value="Unassembled WGS sequence"/>
</dbReference>
<keyword evidence="2" id="KW-0732">Signal</keyword>
<evidence type="ECO:0000313" key="3">
    <source>
        <dbReference type="EMBL" id="PWK84762.1"/>
    </source>
</evidence>
<sequence>MRIARSHPFRWLLQASFLCVPAGGAVAQASAGAPDFSGAWRLDEAGSDTADALQDLLRAEAQREAPPAPDAAGPAPGADAGGGRRGGMGHGGRGMGGHGQHGGGRGRAAPGAGTAPAAPRAYALPPLLKADSVLLVQQAGASVQVQLDDGERLEVRPDDRERQTLNGSALARCRYDGAALRVTLRYAGGARLDQRWERSPDGRRLTVTGDWKVPELKQAVRFRRSYAILD</sequence>
<dbReference type="EMBL" id="QGHC01000010">
    <property type="protein sequence ID" value="PWK84762.1"/>
    <property type="molecule type" value="Genomic_DNA"/>
</dbReference>
<feature type="chain" id="PRO_5016251449" evidence="2">
    <location>
        <begin position="28"/>
        <end position="230"/>
    </location>
</feature>
<evidence type="ECO:0000256" key="1">
    <source>
        <dbReference type="SAM" id="MobiDB-lite"/>
    </source>
</evidence>
<proteinExistence type="predicted"/>
<dbReference type="RefSeq" id="WP_109724330.1">
    <property type="nucleotide sequence ID" value="NZ_MSZV01000011.1"/>
</dbReference>
<feature type="compositionally biased region" description="Gly residues" evidence="1">
    <location>
        <begin position="79"/>
        <end position="106"/>
    </location>
</feature>
<protein>
    <submittedName>
        <fullName evidence="3">Uncharacterized protein</fullName>
    </submittedName>
</protein>
<comment type="caution">
    <text evidence="3">The sequence shown here is derived from an EMBL/GenBank/DDBJ whole genome shotgun (WGS) entry which is preliminary data.</text>
</comment>
<accession>A0A316HVJ4</accession>
<dbReference type="OrthoDB" id="5954250at2"/>
<organism evidence="3 4">
    <name type="scientific">Fulvimonas soli</name>
    <dbReference type="NCBI Taxonomy" id="155197"/>
    <lineage>
        <taxon>Bacteria</taxon>
        <taxon>Pseudomonadati</taxon>
        <taxon>Pseudomonadota</taxon>
        <taxon>Gammaproteobacteria</taxon>
        <taxon>Lysobacterales</taxon>
        <taxon>Rhodanobacteraceae</taxon>
        <taxon>Fulvimonas</taxon>
    </lineage>
</organism>
<name>A0A316HVJ4_9GAMM</name>
<feature type="signal peptide" evidence="2">
    <location>
        <begin position="1"/>
        <end position="27"/>
    </location>
</feature>
<feature type="compositionally biased region" description="Low complexity" evidence="1">
    <location>
        <begin position="107"/>
        <end position="117"/>
    </location>
</feature>
<gene>
    <name evidence="3" type="ORF">C7456_11063</name>
</gene>
<reference evidence="3 4" key="1">
    <citation type="submission" date="2018-05" db="EMBL/GenBank/DDBJ databases">
        <title>Genomic Encyclopedia of Type Strains, Phase IV (KMG-IV): sequencing the most valuable type-strain genomes for metagenomic binning, comparative biology and taxonomic classification.</title>
        <authorList>
            <person name="Goeker M."/>
        </authorList>
    </citation>
    <scope>NUCLEOTIDE SEQUENCE [LARGE SCALE GENOMIC DNA]</scope>
    <source>
        <strain evidence="3 4">DSM 14263</strain>
    </source>
</reference>
<evidence type="ECO:0000256" key="2">
    <source>
        <dbReference type="SAM" id="SignalP"/>
    </source>
</evidence>
<dbReference type="AlphaFoldDB" id="A0A316HVJ4"/>
<evidence type="ECO:0000313" key="4">
    <source>
        <dbReference type="Proteomes" id="UP000245812"/>
    </source>
</evidence>
<keyword evidence="4" id="KW-1185">Reference proteome</keyword>